<sequence>MNCHFLHHLRQAAQWPVRVGLSLLLGCALGFAGLAQAQESALPTPQSGIWVVKNPAKAPNSPGRSLAIDVQDSVLLAQIGDYDATGKPMFSVIAGALQADATEPQTVSAVQATLQQYHGGRSLGGPAQSAHLAGSTGEISLRFTSSFTGTAQFPGEPALPIERLQLDTRRAANPDVQTVDAFTGQLHAVDGPQNLLPDASFLLNVTRQAQSGEFVLKLNVSREDMPERFVCDEPPSTAAAPEQEQEQEPQPGTIEQSLRLQCAGEWLEKGVEASLSLEIVGNEVVGQLQYSRTDAQGLTQQARAQLRGVRHFYETNNLRTGESLYYAYSATDVQYVVPQSGIWVIPEELNGEPGRGFAIDVDGDTLALQVFGYEPSGDATFHIGSSPFVPGHISQIELRQPLASTQQNPGKASLSFDSMTTGTIALPGEPARKIVRFALSGPPDARALAGLWRFNVPGKAALSTTLSNVQGSTIRSDDGLFNCSFVSLASTLGQGNTLCSYTPPTEDADTSSYQFIFKWERGLSDFYGQLLNNETGVTAGTGISRIAYLGRDAAAGTLFSVGSQLYLPLRSAPK</sequence>
<gene>
    <name evidence="3" type="ORF">E8K88_09760</name>
</gene>
<feature type="signal peptide" evidence="2">
    <location>
        <begin position="1"/>
        <end position="37"/>
    </location>
</feature>
<dbReference type="AlphaFoldDB" id="A0A4S5BL03"/>
<dbReference type="OrthoDB" id="8803453at2"/>
<organism evidence="3 4">
    <name type="scientific">Lampropedia aestuarii</name>
    <dbReference type="NCBI Taxonomy" id="2562762"/>
    <lineage>
        <taxon>Bacteria</taxon>
        <taxon>Pseudomonadati</taxon>
        <taxon>Pseudomonadota</taxon>
        <taxon>Betaproteobacteria</taxon>
        <taxon>Burkholderiales</taxon>
        <taxon>Comamonadaceae</taxon>
        <taxon>Lampropedia</taxon>
    </lineage>
</organism>
<dbReference type="EMBL" id="SSWX01000011">
    <property type="protein sequence ID" value="THJ33207.1"/>
    <property type="molecule type" value="Genomic_DNA"/>
</dbReference>
<evidence type="ECO:0000256" key="1">
    <source>
        <dbReference type="SAM" id="MobiDB-lite"/>
    </source>
</evidence>
<accession>A0A4S5BL03</accession>
<evidence type="ECO:0000256" key="2">
    <source>
        <dbReference type="SAM" id="SignalP"/>
    </source>
</evidence>
<proteinExistence type="predicted"/>
<keyword evidence="4" id="KW-1185">Reference proteome</keyword>
<reference evidence="3 4" key="1">
    <citation type="submission" date="2019-04" db="EMBL/GenBank/DDBJ databases">
        <title>Lampropedia sp YIM MLB12 draf genome.</title>
        <authorList>
            <person name="Wang Y.-X."/>
        </authorList>
    </citation>
    <scope>NUCLEOTIDE SEQUENCE [LARGE SCALE GENOMIC DNA]</scope>
    <source>
        <strain evidence="3 4">YIM MLB12</strain>
    </source>
</reference>
<feature type="chain" id="PRO_5020199141" evidence="2">
    <location>
        <begin position="38"/>
        <end position="574"/>
    </location>
</feature>
<evidence type="ECO:0000313" key="3">
    <source>
        <dbReference type="EMBL" id="THJ33207.1"/>
    </source>
</evidence>
<dbReference type="Proteomes" id="UP000306236">
    <property type="component" value="Unassembled WGS sequence"/>
</dbReference>
<protein>
    <submittedName>
        <fullName evidence="3">Uncharacterized protein</fullName>
    </submittedName>
</protein>
<evidence type="ECO:0000313" key="4">
    <source>
        <dbReference type="Proteomes" id="UP000306236"/>
    </source>
</evidence>
<dbReference type="RefSeq" id="WP_136406482.1">
    <property type="nucleotide sequence ID" value="NZ_SSWX01000011.1"/>
</dbReference>
<name>A0A4S5BL03_9BURK</name>
<comment type="caution">
    <text evidence="3">The sequence shown here is derived from an EMBL/GenBank/DDBJ whole genome shotgun (WGS) entry which is preliminary data.</text>
</comment>
<keyword evidence="2" id="KW-0732">Signal</keyword>
<feature type="region of interest" description="Disordered" evidence="1">
    <location>
        <begin position="230"/>
        <end position="252"/>
    </location>
</feature>